<name>A0A7Y3YU36_9VIBR</name>
<sequence>MTGICNVNVDVDIALCMFKGGGKCHGDGSVDKGSAYKKADSGNGKASFENDRYKIDINEANSQIKVTDKQDKSKSFRIHGDPHVDIGNDGDTDFDFKKDMTIDLEDGTKLHLKTTPSKHHQGETLSSSLAIEEPDGSGWNINGIDSNQKGDLNFKEFDDLDDSNAMVDKGLEMKFKDGQFSINSSDGWQSIDENNKGAMDKLISKLENAVQNQPDGIGNKDDFWKDFLGEDPKSGKLSSEAKEMLNLLRELFDDKNEAIGGEKSNDNKEFMNNFMKMFAGLMFAMLGLSNMAGNDKGITGRL</sequence>
<dbReference type="Pfam" id="PF07481">
    <property type="entry name" value="DUF1521"/>
    <property type="match status" value="1"/>
</dbReference>
<dbReference type="Proteomes" id="UP000525336">
    <property type="component" value="Unassembled WGS sequence"/>
</dbReference>
<feature type="domain" description="DUF1521" evidence="1">
    <location>
        <begin position="50"/>
        <end position="203"/>
    </location>
</feature>
<accession>A0A7Y3YU36</accession>
<evidence type="ECO:0000313" key="3">
    <source>
        <dbReference type="Proteomes" id="UP000525336"/>
    </source>
</evidence>
<protein>
    <submittedName>
        <fullName evidence="2">DUF1521 domain-containing protein</fullName>
    </submittedName>
</protein>
<gene>
    <name evidence="2" type="ORF">F0245_24520</name>
</gene>
<dbReference type="AlphaFoldDB" id="A0A7Y3YU36"/>
<evidence type="ECO:0000259" key="1">
    <source>
        <dbReference type="Pfam" id="PF07481"/>
    </source>
</evidence>
<dbReference type="InterPro" id="IPR011086">
    <property type="entry name" value="DUF1521"/>
</dbReference>
<dbReference type="EMBL" id="VTXW01000057">
    <property type="protein sequence ID" value="NOH36456.1"/>
    <property type="molecule type" value="Genomic_DNA"/>
</dbReference>
<organism evidence="2 3">
    <name type="scientific">Vibrio chagasii</name>
    <dbReference type="NCBI Taxonomy" id="170679"/>
    <lineage>
        <taxon>Bacteria</taxon>
        <taxon>Pseudomonadati</taxon>
        <taxon>Pseudomonadota</taxon>
        <taxon>Gammaproteobacteria</taxon>
        <taxon>Vibrionales</taxon>
        <taxon>Vibrionaceae</taxon>
        <taxon>Vibrio</taxon>
    </lineage>
</organism>
<proteinExistence type="predicted"/>
<comment type="caution">
    <text evidence="2">The sequence shown here is derived from an EMBL/GenBank/DDBJ whole genome shotgun (WGS) entry which is preliminary data.</text>
</comment>
<reference evidence="2 3" key="1">
    <citation type="submission" date="2019-09" db="EMBL/GenBank/DDBJ databases">
        <title>Draft genome sequencing and comparative genomics of hatchery-associated Vibrios.</title>
        <authorList>
            <person name="Kehlet-Delgado H."/>
            <person name="Mueller R.S."/>
        </authorList>
    </citation>
    <scope>NUCLEOTIDE SEQUENCE [LARGE SCALE GENOMIC DNA]</scope>
    <source>
        <strain evidence="2 3">00-90-10</strain>
    </source>
</reference>
<dbReference type="RefSeq" id="WP_171369567.1">
    <property type="nucleotide sequence ID" value="NZ_VTXW01000057.1"/>
</dbReference>
<evidence type="ECO:0000313" key="2">
    <source>
        <dbReference type="EMBL" id="NOH36456.1"/>
    </source>
</evidence>